<feature type="non-terminal residue" evidence="2">
    <location>
        <position position="221"/>
    </location>
</feature>
<sequence>MKWLDSEENSQVYLDFFDLYQSDQRLTWKLTLEALINAISSDSEIDIKLNFLGIQENSLTKRDVIVKILTIETANHFCYTLYSKYGKTGIYDANFKELATYHVIMTREDINRKEVDRRRRNRWITDAIYLADLKNIAVINTARSLVIYDVVGLKHIVLFLVLSLPNVAKCIAYKFDKTNGRGRHLFFGDDRGNVLFFSFVHSKEPLFRKKHNDKLSLFYWQ</sequence>
<proteinExistence type="predicted"/>
<keyword evidence="3" id="KW-1185">Reference proteome</keyword>
<comment type="caution">
    <text evidence="2">The sequence shown here is derived from an EMBL/GenBank/DDBJ whole genome shotgun (WGS) entry which is preliminary data.</text>
</comment>
<keyword evidence="1" id="KW-0677">Repeat</keyword>
<dbReference type="PANTHER" id="PTHR44324">
    <property type="entry name" value="WD40 REPEAT DOMAIN 95"/>
    <property type="match status" value="1"/>
</dbReference>
<gene>
    <name evidence="2" type="ORF">HHI36_002652</name>
</gene>
<dbReference type="EMBL" id="JABFTP020000185">
    <property type="protein sequence ID" value="KAL3288202.1"/>
    <property type="molecule type" value="Genomic_DNA"/>
</dbReference>
<organism evidence="2 3">
    <name type="scientific">Cryptolaemus montrouzieri</name>
    <dbReference type="NCBI Taxonomy" id="559131"/>
    <lineage>
        <taxon>Eukaryota</taxon>
        <taxon>Metazoa</taxon>
        <taxon>Ecdysozoa</taxon>
        <taxon>Arthropoda</taxon>
        <taxon>Hexapoda</taxon>
        <taxon>Insecta</taxon>
        <taxon>Pterygota</taxon>
        <taxon>Neoptera</taxon>
        <taxon>Endopterygota</taxon>
        <taxon>Coleoptera</taxon>
        <taxon>Polyphaga</taxon>
        <taxon>Cucujiformia</taxon>
        <taxon>Coccinelloidea</taxon>
        <taxon>Coccinellidae</taxon>
        <taxon>Scymninae</taxon>
        <taxon>Scymnini</taxon>
        <taxon>Cryptolaemus</taxon>
    </lineage>
</organism>
<name>A0ABD2PB29_9CUCU</name>
<evidence type="ECO:0000256" key="1">
    <source>
        <dbReference type="ARBA" id="ARBA00022737"/>
    </source>
</evidence>
<evidence type="ECO:0000313" key="3">
    <source>
        <dbReference type="Proteomes" id="UP001516400"/>
    </source>
</evidence>
<accession>A0ABD2PB29</accession>
<dbReference type="InterPro" id="IPR051242">
    <property type="entry name" value="WD-EF-hand_domain"/>
</dbReference>
<dbReference type="Proteomes" id="UP001516400">
    <property type="component" value="Unassembled WGS sequence"/>
</dbReference>
<dbReference type="AlphaFoldDB" id="A0ABD2PB29"/>
<reference evidence="2 3" key="1">
    <citation type="journal article" date="2021" name="BMC Biol.">
        <title>Horizontally acquired antibacterial genes associated with adaptive radiation of ladybird beetles.</title>
        <authorList>
            <person name="Li H.S."/>
            <person name="Tang X.F."/>
            <person name="Huang Y.H."/>
            <person name="Xu Z.Y."/>
            <person name="Chen M.L."/>
            <person name="Du X.Y."/>
            <person name="Qiu B.Y."/>
            <person name="Chen P.T."/>
            <person name="Zhang W."/>
            <person name="Slipinski A."/>
            <person name="Escalona H.E."/>
            <person name="Waterhouse R.M."/>
            <person name="Zwick A."/>
            <person name="Pang H."/>
        </authorList>
    </citation>
    <scope>NUCLEOTIDE SEQUENCE [LARGE SCALE GENOMIC DNA]</scope>
    <source>
        <strain evidence="2">SYSU2018</strain>
    </source>
</reference>
<evidence type="ECO:0000313" key="2">
    <source>
        <dbReference type="EMBL" id="KAL3288202.1"/>
    </source>
</evidence>
<protein>
    <submittedName>
        <fullName evidence="2">Uncharacterized protein</fullName>
    </submittedName>
</protein>
<dbReference type="PANTHER" id="PTHR44324:SF3">
    <property type="entry name" value="WD REPEAT-CONTAINING PROTEIN 49-LIKE"/>
    <property type="match status" value="1"/>
</dbReference>